<name>A0A2K2FSD0_9SPHN</name>
<comment type="caution">
    <text evidence="3">The sequence shown here is derived from an EMBL/GenBank/DDBJ whole genome shotgun (WGS) entry which is preliminary data.</text>
</comment>
<dbReference type="CDD" id="cd12797">
    <property type="entry name" value="M23_peptidase"/>
    <property type="match status" value="1"/>
</dbReference>
<dbReference type="SUPFAM" id="SSF51261">
    <property type="entry name" value="Duplicated hybrid motif"/>
    <property type="match status" value="1"/>
</dbReference>
<dbReference type="Pfam" id="PF01551">
    <property type="entry name" value="Peptidase_M23"/>
    <property type="match status" value="1"/>
</dbReference>
<accession>A0A2K2FSD0</accession>
<proteinExistence type="predicted"/>
<dbReference type="Gene3D" id="2.70.70.10">
    <property type="entry name" value="Glucose Permease (Domain IIA)"/>
    <property type="match status" value="1"/>
</dbReference>
<dbReference type="InterPro" id="IPR016047">
    <property type="entry name" value="M23ase_b-sheet_dom"/>
</dbReference>
<reference evidence="3 4" key="1">
    <citation type="submission" date="2016-05" db="EMBL/GenBank/DDBJ databases">
        <title>Complete genome sequence of Novosphingobium guangzhouense SA925(T).</title>
        <authorList>
            <person name="Sha S."/>
        </authorList>
    </citation>
    <scope>NUCLEOTIDE SEQUENCE [LARGE SCALE GENOMIC DNA]</scope>
    <source>
        <strain evidence="3 4">SA925</strain>
    </source>
</reference>
<evidence type="ECO:0000256" key="1">
    <source>
        <dbReference type="ARBA" id="ARBA00022729"/>
    </source>
</evidence>
<dbReference type="Proteomes" id="UP000236327">
    <property type="component" value="Unassembled WGS sequence"/>
</dbReference>
<dbReference type="EMBL" id="LYMM01000106">
    <property type="protein sequence ID" value="PNU01693.1"/>
    <property type="molecule type" value="Genomic_DNA"/>
</dbReference>
<protein>
    <submittedName>
        <fullName evidence="3">Peptidase M23</fullName>
    </submittedName>
</protein>
<evidence type="ECO:0000313" key="3">
    <source>
        <dbReference type="EMBL" id="PNU01693.1"/>
    </source>
</evidence>
<evidence type="ECO:0000259" key="2">
    <source>
        <dbReference type="Pfam" id="PF01551"/>
    </source>
</evidence>
<dbReference type="AlphaFoldDB" id="A0A2K2FSD0"/>
<gene>
    <name evidence="3" type="ORF">A8V01_11535</name>
</gene>
<dbReference type="PANTHER" id="PTHR21666">
    <property type="entry name" value="PEPTIDASE-RELATED"/>
    <property type="match status" value="1"/>
</dbReference>
<keyword evidence="1" id="KW-0732">Signal</keyword>
<organism evidence="3 4">
    <name type="scientific">Novosphingobium guangzhouense</name>
    <dbReference type="NCBI Taxonomy" id="1850347"/>
    <lineage>
        <taxon>Bacteria</taxon>
        <taxon>Pseudomonadati</taxon>
        <taxon>Pseudomonadota</taxon>
        <taxon>Alphaproteobacteria</taxon>
        <taxon>Sphingomonadales</taxon>
        <taxon>Sphingomonadaceae</taxon>
        <taxon>Novosphingobium</taxon>
    </lineage>
</organism>
<feature type="domain" description="M23ase beta-sheet core" evidence="2">
    <location>
        <begin position="269"/>
        <end position="363"/>
    </location>
</feature>
<sequence>MLSKSAGAFIQRLRTAFPDREFIMRSQGQVRFIRVSSRAQKIAAGAAIGVLGTWAASVGALALSQASAGSESAALAARAATVAKAEKNVAKYRHDVDSVASDLARRQQFIEQVVDAHVEELPEGSGDAQSNAETAATAKKISAAVPAAGALADIEARQLALVDRLTRYADTRSDAAMASIRKLGLNPNTMISRARMAARTAEGGPLVKLATGADGSVDPRFVEMGKSLARMNALENGLASIPQVSPAHVAYVSSSYGYRSDPFTGGAAFHAGLDFPGPMGSPIYAAAKGRVTFVGTRSGYGNCIEVTHGNGLMTRYGHLSGFRTRVGQEVDAGALIGAMGSTGRSTGPHLHFEVRVNDRPVNPRPFLEAARLQGAEKRSNGGQEENH</sequence>
<dbReference type="InterPro" id="IPR011055">
    <property type="entry name" value="Dup_hybrid_motif"/>
</dbReference>
<dbReference type="GO" id="GO:0004222">
    <property type="term" value="F:metalloendopeptidase activity"/>
    <property type="evidence" value="ECO:0007669"/>
    <property type="project" value="TreeGrafter"/>
</dbReference>
<evidence type="ECO:0000313" key="4">
    <source>
        <dbReference type="Proteomes" id="UP000236327"/>
    </source>
</evidence>
<dbReference type="PANTHER" id="PTHR21666:SF289">
    <property type="entry name" value="L-ALA--D-GLU ENDOPEPTIDASE"/>
    <property type="match status" value="1"/>
</dbReference>
<keyword evidence="4" id="KW-1185">Reference proteome</keyword>
<dbReference type="OrthoDB" id="9815245at2"/>
<dbReference type="FunFam" id="2.70.70.10:FF:000006">
    <property type="entry name" value="M23 family peptidase"/>
    <property type="match status" value="1"/>
</dbReference>
<dbReference type="InterPro" id="IPR050570">
    <property type="entry name" value="Cell_wall_metabolism_enzyme"/>
</dbReference>